<organism evidence="6 7">
    <name type="scientific">Pseudomassariella vexata</name>
    <dbReference type="NCBI Taxonomy" id="1141098"/>
    <lineage>
        <taxon>Eukaryota</taxon>
        <taxon>Fungi</taxon>
        <taxon>Dikarya</taxon>
        <taxon>Ascomycota</taxon>
        <taxon>Pezizomycotina</taxon>
        <taxon>Sordariomycetes</taxon>
        <taxon>Xylariomycetidae</taxon>
        <taxon>Amphisphaeriales</taxon>
        <taxon>Pseudomassariaceae</taxon>
        <taxon>Pseudomassariella</taxon>
    </lineage>
</organism>
<keyword evidence="1" id="KW-0479">Metal-binding</keyword>
<sequence>MKTIFEYSVWVLAFGTSLSHATVLPRQQSSCTAPAQRTEWRSLPVVQREEYISAVQCLASKPSKLGLNSTLYDDFPYVHNQLNSQIHFVASFLPWHRWFVHIYETALRSECGYTSPMPFWDWTLDAGHMRDSPVLSNSSTSGFGGDGSGGFVSPSRPNPLTSCISTGAFTNLTVAYYAGDARPHCINRGFTDGFDEDPEMNKDMMAAWYTPAAIKNLTESNHDFENFWDALENGPHGAIHNVLGGDMVPATSPNDPLFIMHHCQIDRLWWLWQQEDASVRNRDYSGRKNQEPDETPAALGDSLQFLGLGTDVTVESVMTTETDSLCYKY</sequence>
<dbReference type="SUPFAM" id="SSF48056">
    <property type="entry name" value="Di-copper centre-containing domain"/>
    <property type="match status" value="1"/>
</dbReference>
<evidence type="ECO:0000256" key="1">
    <source>
        <dbReference type="ARBA" id="ARBA00022723"/>
    </source>
</evidence>
<dbReference type="Pfam" id="PF00264">
    <property type="entry name" value="Tyrosinase"/>
    <property type="match status" value="1"/>
</dbReference>
<feature type="chain" id="PRO_5013277013" description="Tyrosinase copper-binding domain-containing protein" evidence="3">
    <location>
        <begin position="22"/>
        <end position="329"/>
    </location>
</feature>
<dbReference type="PROSITE" id="PS00498">
    <property type="entry name" value="TYROSINASE_2"/>
    <property type="match status" value="1"/>
</dbReference>
<dbReference type="PANTHER" id="PTHR11474:SF126">
    <property type="entry name" value="TYROSINASE-LIKE PROTEIN TYR-1-RELATED"/>
    <property type="match status" value="1"/>
</dbReference>
<dbReference type="EMBL" id="MCFJ01000004">
    <property type="protein sequence ID" value="ORY67562.1"/>
    <property type="molecule type" value="Genomic_DNA"/>
</dbReference>
<evidence type="ECO:0000259" key="4">
    <source>
        <dbReference type="PROSITE" id="PS00497"/>
    </source>
</evidence>
<dbReference type="STRING" id="1141098.A0A1Y2E7P4"/>
<dbReference type="InterPro" id="IPR050316">
    <property type="entry name" value="Tyrosinase/Hemocyanin"/>
</dbReference>
<dbReference type="InterPro" id="IPR002227">
    <property type="entry name" value="Tyrosinase_Cu-bd"/>
</dbReference>
<comment type="caution">
    <text evidence="6">The sequence shown here is derived from an EMBL/GenBank/DDBJ whole genome shotgun (WGS) entry which is preliminary data.</text>
</comment>
<dbReference type="OrthoDB" id="6132182at2759"/>
<dbReference type="PRINTS" id="PR00092">
    <property type="entry name" value="TYROSINASE"/>
</dbReference>
<reference evidence="6 7" key="1">
    <citation type="submission" date="2016-07" db="EMBL/GenBank/DDBJ databases">
        <title>Pervasive Adenine N6-methylation of Active Genes in Fungi.</title>
        <authorList>
            <consortium name="DOE Joint Genome Institute"/>
            <person name="Mondo S.J."/>
            <person name="Dannebaum R.O."/>
            <person name="Kuo R.C."/>
            <person name="Labutti K."/>
            <person name="Haridas S."/>
            <person name="Kuo A."/>
            <person name="Salamov A."/>
            <person name="Ahrendt S.R."/>
            <person name="Lipzen A."/>
            <person name="Sullivan W."/>
            <person name="Andreopoulos W.B."/>
            <person name="Clum A."/>
            <person name="Lindquist E."/>
            <person name="Daum C."/>
            <person name="Ramamoorthy G.K."/>
            <person name="Gryganskyi A."/>
            <person name="Culley D."/>
            <person name="Magnuson J.K."/>
            <person name="James T.Y."/>
            <person name="O'Malley M.A."/>
            <person name="Stajich J.E."/>
            <person name="Spatafora J.W."/>
            <person name="Visel A."/>
            <person name="Grigoriev I.V."/>
        </authorList>
    </citation>
    <scope>NUCLEOTIDE SEQUENCE [LARGE SCALE GENOMIC DNA]</scope>
    <source>
        <strain evidence="6 7">CBS 129021</strain>
    </source>
</reference>
<dbReference type="Gene3D" id="1.10.1280.10">
    <property type="entry name" value="Di-copper center containing domain from catechol oxidase"/>
    <property type="match status" value="1"/>
</dbReference>
<evidence type="ECO:0000259" key="5">
    <source>
        <dbReference type="PROSITE" id="PS00498"/>
    </source>
</evidence>
<feature type="domain" description="Tyrosinase copper-binding" evidence="4">
    <location>
        <begin position="87"/>
        <end position="104"/>
    </location>
</feature>
<keyword evidence="2" id="KW-0186">Copper</keyword>
<evidence type="ECO:0000256" key="3">
    <source>
        <dbReference type="SAM" id="SignalP"/>
    </source>
</evidence>
<dbReference type="GeneID" id="63776049"/>
<dbReference type="AlphaFoldDB" id="A0A1Y2E7P4"/>
<dbReference type="GO" id="GO:0016491">
    <property type="term" value="F:oxidoreductase activity"/>
    <property type="evidence" value="ECO:0007669"/>
    <property type="project" value="InterPro"/>
</dbReference>
<keyword evidence="3" id="KW-0732">Signal</keyword>
<feature type="domain" description="Tyrosinase copper-binding" evidence="5">
    <location>
        <begin position="255"/>
        <end position="266"/>
    </location>
</feature>
<dbReference type="InterPro" id="IPR008922">
    <property type="entry name" value="Di-copper_centre_dom_sf"/>
</dbReference>
<dbReference type="InParanoid" id="A0A1Y2E7P4"/>
<accession>A0A1Y2E7P4</accession>
<feature type="signal peptide" evidence="3">
    <location>
        <begin position="1"/>
        <end position="21"/>
    </location>
</feature>
<protein>
    <recommendedName>
        <fullName evidence="4 5">Tyrosinase copper-binding domain-containing protein</fullName>
    </recommendedName>
</protein>
<proteinExistence type="predicted"/>
<name>A0A1Y2E7P4_9PEZI</name>
<dbReference type="GO" id="GO:0046872">
    <property type="term" value="F:metal ion binding"/>
    <property type="evidence" value="ECO:0007669"/>
    <property type="project" value="UniProtKB-KW"/>
</dbReference>
<evidence type="ECO:0000256" key="2">
    <source>
        <dbReference type="ARBA" id="ARBA00023008"/>
    </source>
</evidence>
<dbReference type="Proteomes" id="UP000193689">
    <property type="component" value="Unassembled WGS sequence"/>
</dbReference>
<dbReference type="PANTHER" id="PTHR11474">
    <property type="entry name" value="TYROSINASE FAMILY MEMBER"/>
    <property type="match status" value="1"/>
</dbReference>
<keyword evidence="7" id="KW-1185">Reference proteome</keyword>
<evidence type="ECO:0000313" key="6">
    <source>
        <dbReference type="EMBL" id="ORY67562.1"/>
    </source>
</evidence>
<evidence type="ECO:0000313" key="7">
    <source>
        <dbReference type="Proteomes" id="UP000193689"/>
    </source>
</evidence>
<dbReference type="RefSeq" id="XP_040718186.1">
    <property type="nucleotide sequence ID" value="XM_040859837.1"/>
</dbReference>
<gene>
    <name evidence="6" type="ORF">BCR38DRAFT_427482</name>
</gene>
<dbReference type="PROSITE" id="PS00497">
    <property type="entry name" value="TYROSINASE_1"/>
    <property type="match status" value="1"/>
</dbReference>